<evidence type="ECO:0000313" key="2">
    <source>
        <dbReference type="EMBL" id="TRX34090.1"/>
    </source>
</evidence>
<keyword evidence="3" id="KW-1185">Reference proteome</keyword>
<feature type="domain" description="Knr4/Smi1-like" evidence="1">
    <location>
        <begin position="63"/>
        <end position="169"/>
    </location>
</feature>
<evidence type="ECO:0000313" key="3">
    <source>
        <dbReference type="Proteomes" id="UP000316371"/>
    </source>
</evidence>
<name>A0A553DMX2_9FLAO</name>
<dbReference type="EMBL" id="VJZT01000043">
    <property type="protein sequence ID" value="TRX34090.1"/>
    <property type="molecule type" value="Genomic_DNA"/>
</dbReference>
<dbReference type="SUPFAM" id="SSF160631">
    <property type="entry name" value="SMI1/KNR4-like"/>
    <property type="match status" value="1"/>
</dbReference>
<proteinExistence type="predicted"/>
<gene>
    <name evidence="2" type="ORF">FNW21_16005</name>
</gene>
<dbReference type="SMART" id="SM00860">
    <property type="entry name" value="SMI1_KNR4"/>
    <property type="match status" value="1"/>
</dbReference>
<dbReference type="OrthoDB" id="1494506at2"/>
<dbReference type="Pfam" id="PF09346">
    <property type="entry name" value="SMI1_KNR4"/>
    <property type="match status" value="1"/>
</dbReference>
<reference evidence="2 3" key="1">
    <citation type="submission" date="2019-07" db="EMBL/GenBank/DDBJ databases">
        <title>Novel species of Flavobacterium.</title>
        <authorList>
            <person name="Liu Q."/>
            <person name="Xin Y.-H."/>
        </authorList>
    </citation>
    <scope>NUCLEOTIDE SEQUENCE [LARGE SCALE GENOMIC DNA]</scope>
    <source>
        <strain evidence="2 3">LB1R34</strain>
    </source>
</reference>
<dbReference type="InterPro" id="IPR037883">
    <property type="entry name" value="Knr4/Smi1-like_sf"/>
</dbReference>
<accession>A0A553DMX2</accession>
<dbReference type="Gene3D" id="3.40.1580.10">
    <property type="entry name" value="SMI1/KNR4-like"/>
    <property type="match status" value="1"/>
</dbReference>
<evidence type="ECO:0000259" key="1">
    <source>
        <dbReference type="SMART" id="SM00860"/>
    </source>
</evidence>
<protein>
    <submittedName>
        <fullName evidence="2">SMI1/KNR4 family protein</fullName>
    </submittedName>
</protein>
<dbReference type="AlphaFoldDB" id="A0A553DMX2"/>
<dbReference type="Proteomes" id="UP000316371">
    <property type="component" value="Unassembled WGS sequence"/>
</dbReference>
<dbReference type="RefSeq" id="WP_144257753.1">
    <property type="nucleotide sequence ID" value="NZ_VJZT01000043.1"/>
</dbReference>
<comment type="caution">
    <text evidence="2">The sequence shown here is derived from an EMBL/GenBank/DDBJ whole genome shotgun (WGS) entry which is preliminary data.</text>
</comment>
<dbReference type="InterPro" id="IPR018958">
    <property type="entry name" value="Knr4/Smi1-like_dom"/>
</dbReference>
<organism evidence="2 3">
    <name type="scientific">Flavobacterium restrictum</name>
    <dbReference type="NCBI Taxonomy" id="2594428"/>
    <lineage>
        <taxon>Bacteria</taxon>
        <taxon>Pseudomonadati</taxon>
        <taxon>Bacteroidota</taxon>
        <taxon>Flavobacteriia</taxon>
        <taxon>Flavobacteriales</taxon>
        <taxon>Flavobacteriaceae</taxon>
        <taxon>Flavobacterium</taxon>
    </lineage>
</organism>
<sequence>MNFSNFFNFFKSKKEHNNNFKSNENQEIRTKLHYELTETTSINDVINFIDKNKAKLGFELNAKATENEIANFEKNKIHLPDDLKIFYSFSNGLETDEDLFRIIPLEEITKNGDDEYLINPTSFHIAEYLIYCEMWTIDIDLENRNNYRIYNKSEEIVILTNSFAEFLVRFINGGIYDGLYKWQVEIRKDKNTE</sequence>